<evidence type="ECO:0000313" key="7">
    <source>
        <dbReference type="EMBL" id="MED6291298.1"/>
    </source>
</evidence>
<sequence>MDKFFARLAEDLETYAAHAKRKTIEVEDVKLLLRRQGYINDKVPVEVLIEKYLRMEQRKILIPVATSGNVVIPKIRNRLRSLCDVTGELPVVEPLANNNRKPRSANVLIGPHIKGATCFHLVFTDAGGRQD</sequence>
<reference evidence="7 8" key="1">
    <citation type="submission" date="2021-06" db="EMBL/GenBank/DDBJ databases">
        <authorList>
            <person name="Palmer J.M."/>
        </authorList>
    </citation>
    <scope>NUCLEOTIDE SEQUENCE [LARGE SCALE GENOMIC DNA]</scope>
    <source>
        <strain evidence="7 8">CL_MEX2019</strain>
        <tissue evidence="7">Muscle</tissue>
    </source>
</reference>
<evidence type="ECO:0000256" key="4">
    <source>
        <dbReference type="ARBA" id="ARBA00022454"/>
    </source>
</evidence>
<evidence type="ECO:0000256" key="3">
    <source>
        <dbReference type="ARBA" id="ARBA00010137"/>
    </source>
</evidence>
<dbReference type="Pfam" id="PF15511">
    <property type="entry name" value="CENP-T_C"/>
    <property type="match status" value="1"/>
</dbReference>
<evidence type="ECO:0000259" key="6">
    <source>
        <dbReference type="Pfam" id="PF15511"/>
    </source>
</evidence>
<dbReference type="Gene3D" id="1.10.20.10">
    <property type="entry name" value="Histone, subunit A"/>
    <property type="match status" value="1"/>
</dbReference>
<evidence type="ECO:0000256" key="2">
    <source>
        <dbReference type="ARBA" id="ARBA00004286"/>
    </source>
</evidence>
<evidence type="ECO:0000256" key="1">
    <source>
        <dbReference type="ARBA" id="ARBA00004123"/>
    </source>
</evidence>
<evidence type="ECO:0000313" key="8">
    <source>
        <dbReference type="Proteomes" id="UP001352852"/>
    </source>
</evidence>
<feature type="non-terminal residue" evidence="7">
    <location>
        <position position="1"/>
    </location>
</feature>
<protein>
    <recommendedName>
        <fullName evidence="6">CENP-T/Histone H4 histone fold domain-containing protein</fullName>
    </recommendedName>
</protein>
<dbReference type="Proteomes" id="UP001352852">
    <property type="component" value="Unassembled WGS sequence"/>
</dbReference>
<comment type="similarity">
    <text evidence="3">Belongs to the CENP-T/CNN1 family.</text>
</comment>
<evidence type="ECO:0000256" key="5">
    <source>
        <dbReference type="ARBA" id="ARBA00023242"/>
    </source>
</evidence>
<organism evidence="7 8">
    <name type="scientific">Characodon lateralis</name>
    <dbReference type="NCBI Taxonomy" id="208331"/>
    <lineage>
        <taxon>Eukaryota</taxon>
        <taxon>Metazoa</taxon>
        <taxon>Chordata</taxon>
        <taxon>Craniata</taxon>
        <taxon>Vertebrata</taxon>
        <taxon>Euteleostomi</taxon>
        <taxon>Actinopterygii</taxon>
        <taxon>Neopterygii</taxon>
        <taxon>Teleostei</taxon>
        <taxon>Neoteleostei</taxon>
        <taxon>Acanthomorphata</taxon>
        <taxon>Ovalentaria</taxon>
        <taxon>Atherinomorphae</taxon>
        <taxon>Cyprinodontiformes</taxon>
        <taxon>Goodeidae</taxon>
        <taxon>Characodon</taxon>
    </lineage>
</organism>
<keyword evidence="5" id="KW-0539">Nucleus</keyword>
<comment type="subcellular location">
    <subcellularLocation>
        <location evidence="2">Chromosome</location>
    </subcellularLocation>
    <subcellularLocation>
        <location evidence="1">Nucleus</location>
    </subcellularLocation>
</comment>
<dbReference type="SUPFAM" id="SSF47113">
    <property type="entry name" value="Histone-fold"/>
    <property type="match status" value="1"/>
</dbReference>
<dbReference type="PANTHER" id="PTHR46904">
    <property type="entry name" value="CENTROMERE PROTEIN T"/>
    <property type="match status" value="1"/>
</dbReference>
<feature type="domain" description="CENP-T/Histone H4 histone fold" evidence="6">
    <location>
        <begin position="2"/>
        <end position="64"/>
    </location>
</feature>
<dbReference type="PANTHER" id="PTHR46904:SF1">
    <property type="entry name" value="CENTROMERE PROTEIN T"/>
    <property type="match status" value="1"/>
</dbReference>
<keyword evidence="8" id="KW-1185">Reference proteome</keyword>
<dbReference type="InterPro" id="IPR028255">
    <property type="entry name" value="CENP-T"/>
</dbReference>
<keyword evidence="4" id="KW-0158">Chromosome</keyword>
<gene>
    <name evidence="7" type="ORF">CHARACLAT_022077</name>
</gene>
<dbReference type="InterPro" id="IPR035425">
    <property type="entry name" value="CENP-T/H4_C"/>
</dbReference>
<dbReference type="CDD" id="cd22920">
    <property type="entry name" value="HFD_CENP-T"/>
    <property type="match status" value="1"/>
</dbReference>
<dbReference type="EMBL" id="JAHUTJ010067790">
    <property type="protein sequence ID" value="MED6291298.1"/>
    <property type="molecule type" value="Genomic_DNA"/>
</dbReference>
<accession>A0ABU7EYB3</accession>
<proteinExistence type="inferred from homology"/>
<comment type="caution">
    <text evidence="7">The sequence shown here is derived from an EMBL/GenBank/DDBJ whole genome shotgun (WGS) entry which is preliminary data.</text>
</comment>
<name>A0ABU7EYB3_9TELE</name>
<dbReference type="InterPro" id="IPR009072">
    <property type="entry name" value="Histone-fold"/>
</dbReference>